<protein>
    <submittedName>
        <fullName evidence="2">Uncharacterized protein</fullName>
    </submittedName>
</protein>
<dbReference type="AlphaFoldDB" id="X1E853"/>
<proteinExistence type="predicted"/>
<accession>X1E853</accession>
<evidence type="ECO:0000256" key="1">
    <source>
        <dbReference type="SAM" id="MobiDB-lite"/>
    </source>
</evidence>
<dbReference type="EMBL" id="BART01032661">
    <property type="protein sequence ID" value="GAH13349.1"/>
    <property type="molecule type" value="Genomic_DNA"/>
</dbReference>
<reference evidence="2" key="1">
    <citation type="journal article" date="2014" name="Front. Microbiol.">
        <title>High frequency of phylogenetically diverse reductive dehalogenase-homologous genes in deep subseafloor sedimentary metagenomes.</title>
        <authorList>
            <person name="Kawai M."/>
            <person name="Futagami T."/>
            <person name="Toyoda A."/>
            <person name="Takaki Y."/>
            <person name="Nishi S."/>
            <person name="Hori S."/>
            <person name="Arai W."/>
            <person name="Tsubouchi T."/>
            <person name="Morono Y."/>
            <person name="Uchiyama I."/>
            <person name="Ito T."/>
            <person name="Fujiyama A."/>
            <person name="Inagaki F."/>
            <person name="Takami H."/>
        </authorList>
    </citation>
    <scope>NUCLEOTIDE SEQUENCE</scope>
    <source>
        <strain evidence="2">Expedition CK06-06</strain>
    </source>
</reference>
<feature type="region of interest" description="Disordered" evidence="1">
    <location>
        <begin position="19"/>
        <end position="56"/>
    </location>
</feature>
<sequence>MGESYIVREISEETKRLYQKRYGKRSPSTLSTQELDDITTEAGKRVQDKRKGRLVE</sequence>
<feature type="compositionally biased region" description="Basic residues" evidence="1">
    <location>
        <begin position="47"/>
        <end position="56"/>
    </location>
</feature>
<name>X1E853_9ZZZZ</name>
<organism evidence="2">
    <name type="scientific">marine sediment metagenome</name>
    <dbReference type="NCBI Taxonomy" id="412755"/>
    <lineage>
        <taxon>unclassified sequences</taxon>
        <taxon>metagenomes</taxon>
        <taxon>ecological metagenomes</taxon>
    </lineage>
</organism>
<gene>
    <name evidence="2" type="ORF">S01H4_56376</name>
</gene>
<comment type="caution">
    <text evidence="2">The sequence shown here is derived from an EMBL/GenBank/DDBJ whole genome shotgun (WGS) entry which is preliminary data.</text>
</comment>
<evidence type="ECO:0000313" key="2">
    <source>
        <dbReference type="EMBL" id="GAH13349.1"/>
    </source>
</evidence>